<proteinExistence type="predicted"/>
<dbReference type="Proteomes" id="UP001054945">
    <property type="component" value="Unassembled WGS sequence"/>
</dbReference>
<name>A0AAV4UM65_CAEEX</name>
<accession>A0AAV4UM65</accession>
<dbReference type="AlphaFoldDB" id="A0AAV4UM65"/>
<evidence type="ECO:0000313" key="1">
    <source>
        <dbReference type="EMBL" id="GIY58827.1"/>
    </source>
</evidence>
<organism evidence="1 2">
    <name type="scientific">Caerostris extrusa</name>
    <name type="common">Bark spider</name>
    <name type="synonym">Caerostris bankana</name>
    <dbReference type="NCBI Taxonomy" id="172846"/>
    <lineage>
        <taxon>Eukaryota</taxon>
        <taxon>Metazoa</taxon>
        <taxon>Ecdysozoa</taxon>
        <taxon>Arthropoda</taxon>
        <taxon>Chelicerata</taxon>
        <taxon>Arachnida</taxon>
        <taxon>Araneae</taxon>
        <taxon>Araneomorphae</taxon>
        <taxon>Entelegynae</taxon>
        <taxon>Araneoidea</taxon>
        <taxon>Araneidae</taxon>
        <taxon>Caerostris</taxon>
    </lineage>
</organism>
<gene>
    <name evidence="1" type="ORF">CEXT_6901</name>
</gene>
<dbReference type="EMBL" id="BPLR01013112">
    <property type="protein sequence ID" value="GIY58827.1"/>
    <property type="molecule type" value="Genomic_DNA"/>
</dbReference>
<sequence length="145" mass="16451">MWRDTITDASHPNQCPEVSGHLYDRYKSFEALRGSDPNIPTQPRTNFWEEASSVPSSLGFLYLLIQFFLPNELETNPCCSTLRIFLSETENPLKRFRGSIQTFPPNPQPRTNFWVEASSVPSSLGSLSPHPVLLTVRLKMGRHSS</sequence>
<evidence type="ECO:0000313" key="2">
    <source>
        <dbReference type="Proteomes" id="UP001054945"/>
    </source>
</evidence>
<keyword evidence="2" id="KW-1185">Reference proteome</keyword>
<protein>
    <submittedName>
        <fullName evidence="1">Uncharacterized protein</fullName>
    </submittedName>
</protein>
<comment type="caution">
    <text evidence="1">The sequence shown here is derived from an EMBL/GenBank/DDBJ whole genome shotgun (WGS) entry which is preliminary data.</text>
</comment>
<reference evidence="1 2" key="1">
    <citation type="submission" date="2021-06" db="EMBL/GenBank/DDBJ databases">
        <title>Caerostris extrusa draft genome.</title>
        <authorList>
            <person name="Kono N."/>
            <person name="Arakawa K."/>
        </authorList>
    </citation>
    <scope>NUCLEOTIDE SEQUENCE [LARGE SCALE GENOMIC DNA]</scope>
</reference>